<comment type="cofactor">
    <cofactor evidence="1 3">
        <name>pyridoxal 5'-phosphate</name>
        <dbReference type="ChEBI" id="CHEBI:597326"/>
    </cofactor>
</comment>
<dbReference type="PANTHER" id="PTHR42699">
    <property type="match status" value="1"/>
</dbReference>
<dbReference type="InterPro" id="IPR015422">
    <property type="entry name" value="PyrdxlP-dep_Trfase_small"/>
</dbReference>
<dbReference type="InterPro" id="IPR000277">
    <property type="entry name" value="Cys/Met-Metab_PyrdxlP-dep_enz"/>
</dbReference>
<dbReference type="GO" id="GO:0003962">
    <property type="term" value="F:cystathionine gamma-synthase activity"/>
    <property type="evidence" value="ECO:0007669"/>
    <property type="project" value="TreeGrafter"/>
</dbReference>
<dbReference type="OrthoDB" id="10047078at2759"/>
<dbReference type="AlphaFoldDB" id="A0A8H4NK47"/>
<evidence type="ECO:0000256" key="3">
    <source>
        <dbReference type="RuleBase" id="RU362118"/>
    </source>
</evidence>
<dbReference type="Gene3D" id="3.90.1150.10">
    <property type="entry name" value="Aspartate Aminotransferase, domain 1"/>
    <property type="match status" value="1"/>
</dbReference>
<dbReference type="Proteomes" id="UP000536711">
    <property type="component" value="Unassembled WGS sequence"/>
</dbReference>
<reference evidence="4 5" key="1">
    <citation type="submission" date="2020-01" db="EMBL/GenBank/DDBJ databases">
        <title>Identification and distribution of gene clusters putatively required for synthesis of sphingolipid metabolism inhibitors in phylogenetically diverse species of the filamentous fungus Fusarium.</title>
        <authorList>
            <person name="Kim H.-S."/>
            <person name="Busman M."/>
            <person name="Brown D.W."/>
            <person name="Divon H."/>
            <person name="Uhlig S."/>
            <person name="Proctor R.H."/>
        </authorList>
    </citation>
    <scope>NUCLEOTIDE SEQUENCE [LARGE SCALE GENOMIC DNA]</scope>
    <source>
        <strain evidence="4 5">NRRL 13308</strain>
    </source>
</reference>
<dbReference type="Pfam" id="PF01053">
    <property type="entry name" value="Cys_Met_Meta_PP"/>
    <property type="match status" value="1"/>
</dbReference>
<dbReference type="PANTHER" id="PTHR42699:SF1">
    <property type="entry name" value="CYSTATHIONINE GAMMA-SYNTHASE-RELATED"/>
    <property type="match status" value="1"/>
</dbReference>
<dbReference type="GO" id="GO:0030170">
    <property type="term" value="F:pyridoxal phosphate binding"/>
    <property type="evidence" value="ECO:0007669"/>
    <property type="project" value="InterPro"/>
</dbReference>
<dbReference type="EMBL" id="JAADJF010000195">
    <property type="protein sequence ID" value="KAF4434836.1"/>
    <property type="molecule type" value="Genomic_DNA"/>
</dbReference>
<dbReference type="SUPFAM" id="SSF53383">
    <property type="entry name" value="PLP-dependent transferases"/>
    <property type="match status" value="1"/>
</dbReference>
<dbReference type="GO" id="GO:0019346">
    <property type="term" value="P:transsulfuration"/>
    <property type="evidence" value="ECO:0007669"/>
    <property type="project" value="InterPro"/>
</dbReference>
<evidence type="ECO:0000256" key="1">
    <source>
        <dbReference type="ARBA" id="ARBA00001933"/>
    </source>
</evidence>
<dbReference type="InterPro" id="IPR015421">
    <property type="entry name" value="PyrdxlP-dep_Trfase_major"/>
</dbReference>
<gene>
    <name evidence="4" type="ORF">FACUT_7496</name>
</gene>
<protein>
    <submittedName>
        <fullName evidence="4">Cystathionine gamma-synthase</fullName>
    </submittedName>
</protein>
<evidence type="ECO:0000313" key="4">
    <source>
        <dbReference type="EMBL" id="KAF4434836.1"/>
    </source>
</evidence>
<comment type="caution">
    <text evidence="4">The sequence shown here is derived from an EMBL/GenBank/DDBJ whole genome shotgun (WGS) entry which is preliminary data.</text>
</comment>
<organism evidence="4 5">
    <name type="scientific">Fusarium acutatum</name>
    <dbReference type="NCBI Taxonomy" id="78861"/>
    <lineage>
        <taxon>Eukaryota</taxon>
        <taxon>Fungi</taxon>
        <taxon>Dikarya</taxon>
        <taxon>Ascomycota</taxon>
        <taxon>Pezizomycotina</taxon>
        <taxon>Sordariomycetes</taxon>
        <taxon>Hypocreomycetidae</taxon>
        <taxon>Hypocreales</taxon>
        <taxon>Nectriaceae</taxon>
        <taxon>Fusarium</taxon>
        <taxon>Fusarium fujikuroi species complex</taxon>
    </lineage>
</organism>
<name>A0A8H4NK47_9HYPO</name>
<keyword evidence="2 3" id="KW-0663">Pyridoxal phosphate</keyword>
<keyword evidence="5" id="KW-1185">Reference proteome</keyword>
<evidence type="ECO:0000256" key="2">
    <source>
        <dbReference type="ARBA" id="ARBA00022898"/>
    </source>
</evidence>
<comment type="similarity">
    <text evidence="3">Belongs to the trans-sulfuration enzymes family.</text>
</comment>
<proteinExistence type="inferred from homology"/>
<dbReference type="InterPro" id="IPR015424">
    <property type="entry name" value="PyrdxlP-dep_Trfase"/>
</dbReference>
<accession>A0A8H4NK47</accession>
<dbReference type="InterPro" id="IPR051750">
    <property type="entry name" value="Trans-sulfuration_enzymes"/>
</dbReference>
<sequence>MLNPNDKHVCAILCELPSNIKLTSPNLERIRSLARDHDLAVVRDETVGNFVNIDLLPYVDIITTSVTKMFSGAANVTGGSVIANPNSPHYEELYDAISSRYETVSCFPEDISVLRENSIDMVERVQRANANTLRVMSVFTNHRAVARVNHPFRDLEYMSYERHRRQNGGYGNVSSVVFHNRGSAEHFYDNLDICKGSSFGTNFTLAIPFVQLAAYIVQESIEKYGLPKHIIRISVGLENPRRIRAKMKEALDKVETFELGPGSEF</sequence>
<evidence type="ECO:0000313" key="5">
    <source>
        <dbReference type="Proteomes" id="UP000536711"/>
    </source>
</evidence>
<dbReference type="Gene3D" id="3.40.640.10">
    <property type="entry name" value="Type I PLP-dependent aspartate aminotransferase-like (Major domain)"/>
    <property type="match status" value="1"/>
</dbReference>